<dbReference type="InterPro" id="IPR036388">
    <property type="entry name" value="WH-like_DNA-bd_sf"/>
</dbReference>
<dbReference type="InterPro" id="IPR013325">
    <property type="entry name" value="RNA_pol_sigma_r2"/>
</dbReference>
<evidence type="ECO:0000256" key="4">
    <source>
        <dbReference type="ARBA" id="ARBA00023125"/>
    </source>
</evidence>
<dbReference type="EMBL" id="CP049838">
    <property type="protein sequence ID" value="QJS99234.1"/>
    <property type="molecule type" value="Genomic_DNA"/>
</dbReference>
<dbReference type="PANTHER" id="PTHR43133">
    <property type="entry name" value="RNA POLYMERASE ECF-TYPE SIGMA FACTO"/>
    <property type="match status" value="1"/>
</dbReference>
<dbReference type="Pfam" id="PF08281">
    <property type="entry name" value="Sigma70_r4_2"/>
    <property type="match status" value="1"/>
</dbReference>
<dbReference type="InterPro" id="IPR039425">
    <property type="entry name" value="RNA_pol_sigma-70-like"/>
</dbReference>
<reference evidence="8" key="1">
    <citation type="submission" date="2020-03" db="EMBL/GenBank/DDBJ databases">
        <title>Molecular networking-based the target discovery of potent antiproliferative macrolactams: 5/6/7/16 polycyclic ansamycins and glycosylated trienomycin from Streptomyces cacaoi subsp. asoensis.</title>
        <authorList>
            <person name="Liu L.-L."/>
        </authorList>
    </citation>
    <scope>NUCLEOTIDE SEQUENCE [LARGE SCALE GENOMIC DNA]</scope>
    <source>
        <strain evidence="8">H2S5</strain>
    </source>
</reference>
<protein>
    <submittedName>
        <fullName evidence="8">SigE family RNA polymerase sigma factor</fullName>
    </submittedName>
</protein>
<dbReference type="Gene3D" id="1.10.1740.10">
    <property type="match status" value="1"/>
</dbReference>
<organism evidence="8 9">
    <name type="scientific">Streptomyces asoensis</name>
    <dbReference type="NCBI Taxonomy" id="249586"/>
    <lineage>
        <taxon>Bacteria</taxon>
        <taxon>Bacillati</taxon>
        <taxon>Actinomycetota</taxon>
        <taxon>Actinomycetes</taxon>
        <taxon>Kitasatosporales</taxon>
        <taxon>Streptomycetaceae</taxon>
        <taxon>Streptomyces</taxon>
    </lineage>
</organism>
<dbReference type="InterPro" id="IPR013249">
    <property type="entry name" value="RNA_pol_sigma70_r4_t2"/>
</dbReference>
<feature type="domain" description="RNA polymerase sigma factor 70 region 4 type 2" evidence="7">
    <location>
        <begin position="108"/>
        <end position="160"/>
    </location>
</feature>
<dbReference type="Gene3D" id="1.10.10.10">
    <property type="entry name" value="Winged helix-like DNA-binding domain superfamily/Winged helix DNA-binding domain"/>
    <property type="match status" value="1"/>
</dbReference>
<dbReference type="CDD" id="cd06171">
    <property type="entry name" value="Sigma70_r4"/>
    <property type="match status" value="1"/>
</dbReference>
<gene>
    <name evidence="8" type="ORF">G9272_01985</name>
</gene>
<accession>A0A6M4WJ63</accession>
<keyword evidence="3" id="KW-0731">Sigma factor</keyword>
<dbReference type="InterPro" id="IPR013324">
    <property type="entry name" value="RNA_pol_sigma_r3/r4-like"/>
</dbReference>
<proteinExistence type="inferred from homology"/>
<dbReference type="RefSeq" id="WP_171394887.1">
    <property type="nucleotide sequence ID" value="NZ_CP049838.1"/>
</dbReference>
<dbReference type="SUPFAM" id="SSF88946">
    <property type="entry name" value="Sigma2 domain of RNA polymerase sigma factors"/>
    <property type="match status" value="1"/>
</dbReference>
<dbReference type="AlphaFoldDB" id="A0A6M4WJ63"/>
<evidence type="ECO:0000256" key="5">
    <source>
        <dbReference type="ARBA" id="ARBA00023163"/>
    </source>
</evidence>
<dbReference type="NCBIfam" id="TIGR02937">
    <property type="entry name" value="sigma70-ECF"/>
    <property type="match status" value="1"/>
</dbReference>
<dbReference type="InterPro" id="IPR007627">
    <property type="entry name" value="RNA_pol_sigma70_r2"/>
</dbReference>
<evidence type="ECO:0000313" key="8">
    <source>
        <dbReference type="EMBL" id="QJS99234.1"/>
    </source>
</evidence>
<dbReference type="NCBIfam" id="TIGR02983">
    <property type="entry name" value="SigE-fam_strep"/>
    <property type="match status" value="1"/>
</dbReference>
<evidence type="ECO:0000256" key="2">
    <source>
        <dbReference type="ARBA" id="ARBA00023015"/>
    </source>
</evidence>
<dbReference type="InterPro" id="IPR014325">
    <property type="entry name" value="RNA_pol_sigma-E_actinobac"/>
</dbReference>
<keyword evidence="2" id="KW-0805">Transcription regulation</keyword>
<evidence type="ECO:0000256" key="1">
    <source>
        <dbReference type="ARBA" id="ARBA00010641"/>
    </source>
</evidence>
<comment type="similarity">
    <text evidence="1">Belongs to the sigma-70 factor family. ECF subfamily.</text>
</comment>
<dbReference type="PANTHER" id="PTHR43133:SF50">
    <property type="entry name" value="ECF RNA POLYMERASE SIGMA FACTOR SIGM"/>
    <property type="match status" value="1"/>
</dbReference>
<sequence length="175" mass="19717">MRRSRTSSRTDEFMEFATGRAGHLHRSACLLTSGDTHLAEDLVQETLSRMYTLWGRMSRIDNPAAYAQTVLVRTFLTHRRRYSAAERPLADLPDAPVPWNTDDPALRLALLEALRELPPKDRAVVVLRYWEDRSVEETADAMNVSSAAVRTRSTRALAKLRERLGGSLAELITPA</sequence>
<dbReference type="GO" id="GO:0003677">
    <property type="term" value="F:DNA binding"/>
    <property type="evidence" value="ECO:0007669"/>
    <property type="project" value="UniProtKB-KW"/>
</dbReference>
<dbReference type="Proteomes" id="UP000502665">
    <property type="component" value="Chromosome"/>
</dbReference>
<evidence type="ECO:0000259" key="6">
    <source>
        <dbReference type="Pfam" id="PF04542"/>
    </source>
</evidence>
<feature type="domain" description="RNA polymerase sigma-70 region 2" evidence="6">
    <location>
        <begin position="33"/>
        <end position="82"/>
    </location>
</feature>
<dbReference type="InterPro" id="IPR014284">
    <property type="entry name" value="RNA_pol_sigma-70_dom"/>
</dbReference>
<name>A0A6M4WJ63_9ACTN</name>
<evidence type="ECO:0000256" key="3">
    <source>
        <dbReference type="ARBA" id="ARBA00023082"/>
    </source>
</evidence>
<keyword evidence="4" id="KW-0238">DNA-binding</keyword>
<dbReference type="Pfam" id="PF04542">
    <property type="entry name" value="Sigma70_r2"/>
    <property type="match status" value="1"/>
</dbReference>
<dbReference type="GO" id="GO:0016987">
    <property type="term" value="F:sigma factor activity"/>
    <property type="evidence" value="ECO:0007669"/>
    <property type="project" value="UniProtKB-KW"/>
</dbReference>
<evidence type="ECO:0000313" key="9">
    <source>
        <dbReference type="Proteomes" id="UP000502665"/>
    </source>
</evidence>
<dbReference type="GO" id="GO:0006352">
    <property type="term" value="P:DNA-templated transcription initiation"/>
    <property type="evidence" value="ECO:0007669"/>
    <property type="project" value="InterPro"/>
</dbReference>
<keyword evidence="5" id="KW-0804">Transcription</keyword>
<keyword evidence="9" id="KW-1185">Reference proteome</keyword>
<evidence type="ECO:0000259" key="7">
    <source>
        <dbReference type="Pfam" id="PF08281"/>
    </source>
</evidence>
<dbReference type="SUPFAM" id="SSF88659">
    <property type="entry name" value="Sigma3 and sigma4 domains of RNA polymerase sigma factors"/>
    <property type="match status" value="1"/>
</dbReference>